<sequence>MIAQAGAHDLQELPDAEQPTAAAPKRRAPPKAAPCNALRPPSAEEKVMAWCRAAVADAADDTQLAGDVGAATPYSTPHDKLSASAAGGAGGRGMGSKERAPDPALYQTDEFRI</sequence>
<reference evidence="2 3" key="1">
    <citation type="journal article" date="2013" name="BMC Genomics">
        <title>Reconstruction of the lipid metabolism for the microalga Monoraphidium neglectum from its genome sequence reveals characteristics suitable for biofuel production.</title>
        <authorList>
            <person name="Bogen C."/>
            <person name="Al-Dilaimi A."/>
            <person name="Albersmeier A."/>
            <person name="Wichmann J."/>
            <person name="Grundmann M."/>
            <person name="Rupp O."/>
            <person name="Lauersen K.J."/>
            <person name="Blifernez-Klassen O."/>
            <person name="Kalinowski J."/>
            <person name="Goesmann A."/>
            <person name="Mussgnug J.H."/>
            <person name="Kruse O."/>
        </authorList>
    </citation>
    <scope>NUCLEOTIDE SEQUENCE [LARGE SCALE GENOMIC DNA]</scope>
    <source>
        <strain evidence="2 3">SAG 48.87</strain>
    </source>
</reference>
<dbReference type="EMBL" id="KK101066">
    <property type="protein sequence ID" value="KIZ02358.1"/>
    <property type="molecule type" value="Genomic_DNA"/>
</dbReference>
<feature type="region of interest" description="Disordered" evidence="1">
    <location>
        <begin position="67"/>
        <end position="113"/>
    </location>
</feature>
<proteinExistence type="predicted"/>
<evidence type="ECO:0000256" key="1">
    <source>
        <dbReference type="SAM" id="MobiDB-lite"/>
    </source>
</evidence>
<dbReference type="Proteomes" id="UP000054498">
    <property type="component" value="Unassembled WGS sequence"/>
</dbReference>
<evidence type="ECO:0000313" key="2">
    <source>
        <dbReference type="EMBL" id="KIZ02358.1"/>
    </source>
</evidence>
<name>A0A0D2JTV8_9CHLO</name>
<keyword evidence="3" id="KW-1185">Reference proteome</keyword>
<dbReference type="RefSeq" id="XP_013901377.1">
    <property type="nucleotide sequence ID" value="XM_014045923.1"/>
</dbReference>
<dbReference type="KEGG" id="mng:MNEG_5596"/>
<protein>
    <submittedName>
        <fullName evidence="2">Uncharacterized protein</fullName>
    </submittedName>
</protein>
<feature type="non-terminal residue" evidence="2">
    <location>
        <position position="113"/>
    </location>
</feature>
<dbReference type="AlphaFoldDB" id="A0A0D2JTV8"/>
<organism evidence="2 3">
    <name type="scientific">Monoraphidium neglectum</name>
    <dbReference type="NCBI Taxonomy" id="145388"/>
    <lineage>
        <taxon>Eukaryota</taxon>
        <taxon>Viridiplantae</taxon>
        <taxon>Chlorophyta</taxon>
        <taxon>core chlorophytes</taxon>
        <taxon>Chlorophyceae</taxon>
        <taxon>CS clade</taxon>
        <taxon>Sphaeropleales</taxon>
        <taxon>Selenastraceae</taxon>
        <taxon>Monoraphidium</taxon>
    </lineage>
</organism>
<gene>
    <name evidence="2" type="ORF">MNEG_5596</name>
</gene>
<accession>A0A0D2JTV8</accession>
<feature type="region of interest" description="Disordered" evidence="1">
    <location>
        <begin position="1"/>
        <end position="41"/>
    </location>
</feature>
<dbReference type="GeneID" id="25738473"/>
<evidence type="ECO:0000313" key="3">
    <source>
        <dbReference type="Proteomes" id="UP000054498"/>
    </source>
</evidence>